<dbReference type="PANTHER" id="PTHR43101">
    <property type="entry name" value="BETA-FRUCTOSIDASE"/>
    <property type="match status" value="1"/>
</dbReference>
<dbReference type="Proteomes" id="UP001596288">
    <property type="component" value="Unassembled WGS sequence"/>
</dbReference>
<dbReference type="EMBL" id="JBHSSF010000010">
    <property type="protein sequence ID" value="MFC6175899.1"/>
    <property type="molecule type" value="Genomic_DNA"/>
</dbReference>
<dbReference type="EC" id="3.2.1.26" evidence="3 8"/>
<reference evidence="13" key="1">
    <citation type="journal article" date="2019" name="Int. J. Syst. Evol. Microbiol.">
        <title>The Global Catalogue of Microorganisms (GCM) 10K type strain sequencing project: providing services to taxonomists for standard genome sequencing and annotation.</title>
        <authorList>
            <consortium name="The Broad Institute Genomics Platform"/>
            <consortium name="The Broad Institute Genome Sequencing Center for Infectious Disease"/>
            <person name="Wu L."/>
            <person name="Ma J."/>
        </authorList>
    </citation>
    <scope>NUCLEOTIDE SEQUENCE [LARGE SCALE GENOMIC DNA]</scope>
    <source>
        <strain evidence="13">CCM 8927</strain>
    </source>
</reference>
<dbReference type="Gene3D" id="2.115.10.20">
    <property type="entry name" value="Glycosyl hydrolase domain, family 43"/>
    <property type="match status" value="1"/>
</dbReference>
<evidence type="ECO:0000256" key="4">
    <source>
        <dbReference type="ARBA" id="ARBA00019623"/>
    </source>
</evidence>
<feature type="domain" description="Glycosyl hydrolase family 32 N-terminal" evidence="10">
    <location>
        <begin position="40"/>
        <end position="350"/>
    </location>
</feature>
<dbReference type="Pfam" id="PF08244">
    <property type="entry name" value="Glyco_hydro_32C"/>
    <property type="match status" value="1"/>
</dbReference>
<evidence type="ECO:0000256" key="9">
    <source>
        <dbReference type="RuleBase" id="RU365015"/>
    </source>
</evidence>
<dbReference type="InterPro" id="IPR006232">
    <property type="entry name" value="Suc6P_hydrolase"/>
</dbReference>
<comment type="catalytic activity">
    <reaction evidence="8">
        <text>Hydrolysis of terminal non-reducing beta-D-fructofuranoside residues in beta-D-fructofuranosides.</text>
        <dbReference type="EC" id="3.2.1.26"/>
    </reaction>
</comment>
<evidence type="ECO:0000256" key="5">
    <source>
        <dbReference type="ARBA" id="ARBA00022801"/>
    </source>
</evidence>
<dbReference type="SUPFAM" id="SSF75005">
    <property type="entry name" value="Arabinanase/levansucrase/invertase"/>
    <property type="match status" value="1"/>
</dbReference>
<comment type="subcellular location">
    <subcellularLocation>
        <location evidence="9">Cytoplasm</location>
    </subcellularLocation>
</comment>
<keyword evidence="9" id="KW-0119">Carbohydrate metabolism</keyword>
<dbReference type="InterPro" id="IPR013320">
    <property type="entry name" value="ConA-like_dom_sf"/>
</dbReference>
<keyword evidence="6 8" id="KW-0326">Glycosidase</keyword>
<comment type="caution">
    <text evidence="12">The sequence shown here is derived from an EMBL/GenBank/DDBJ whole genome shotgun (WGS) entry which is preliminary data.</text>
</comment>
<dbReference type="SUPFAM" id="SSF49899">
    <property type="entry name" value="Concanavalin A-like lectins/glucanases"/>
    <property type="match status" value="1"/>
</dbReference>
<dbReference type="CDD" id="cd18623">
    <property type="entry name" value="GH32_ScrB-like"/>
    <property type="match status" value="1"/>
</dbReference>
<dbReference type="Pfam" id="PF00251">
    <property type="entry name" value="Glyco_hydro_32N"/>
    <property type="match status" value="1"/>
</dbReference>
<evidence type="ECO:0000256" key="2">
    <source>
        <dbReference type="ARBA" id="ARBA00009902"/>
    </source>
</evidence>
<evidence type="ECO:0000256" key="8">
    <source>
        <dbReference type="RuleBase" id="RU362110"/>
    </source>
</evidence>
<dbReference type="InterPro" id="IPR001362">
    <property type="entry name" value="Glyco_hydro_32"/>
</dbReference>
<sequence>MTNRIKEFRNMVAHLSDVPISDVEKEQSIAQASPYRQTYHIESESGTLGDPNGFSYFNGKYHLFYQWSPMAFSKAPHYTQHGWKHLISDDLVNWQDLGAAIESDTKYDKYGTYSGSAIPVHDKLLMFYTGNTWINTETDNNWLRVPYQLTAFMDKNNQVHRSNSPIIEGTFDGYTAHFRDPKVWQKDSQYYAILGVQRKNLTGTALILQSDDFEKWHSLGELKTNYEELGYMWECPDYFEIDDKGMLIFCPQGLKSSGSQYQNIYQTCYLLGDQVSLPQTDFKHESLNELDNGFDLYASQTMLAPDGRRIIISWMGLPETAYPTEKYHYSGCMTIPKELHIKNGELYQIPIKEMNSLRKNCHSLNERLENETVDLKLKKMSNEFDLTVKFNDSNALMLDLFADALDQRRFRVILNKKKNEIMIDRSQSGVEVATEYGVTRKIDYKLSEKLNLKIYTDCSSIEIFINNGEKVFTSRIFPNEDQIHMFLHSICGTTNIDGSIYEMK</sequence>
<evidence type="ECO:0000256" key="1">
    <source>
        <dbReference type="ARBA" id="ARBA00004914"/>
    </source>
</evidence>
<keyword evidence="9" id="KW-0963">Cytoplasm</keyword>
<dbReference type="InterPro" id="IPR051214">
    <property type="entry name" value="GH32_Enzymes"/>
</dbReference>
<evidence type="ECO:0000259" key="11">
    <source>
        <dbReference type="Pfam" id="PF08244"/>
    </source>
</evidence>
<gene>
    <name evidence="12" type="ORF">ACFQAV_03575</name>
</gene>
<dbReference type="NCBIfam" id="TIGR01322">
    <property type="entry name" value="scrB_fam"/>
    <property type="match status" value="1"/>
</dbReference>
<keyword evidence="13" id="KW-1185">Reference proteome</keyword>
<comment type="function">
    <text evidence="9">Enables the bacterium to metabolize sucrose as a sole carbon source.</text>
</comment>
<dbReference type="InterPro" id="IPR013189">
    <property type="entry name" value="Glyco_hydro_32_C"/>
</dbReference>
<dbReference type="GO" id="GO:0016787">
    <property type="term" value="F:hydrolase activity"/>
    <property type="evidence" value="ECO:0007669"/>
    <property type="project" value="UniProtKB-KW"/>
</dbReference>
<dbReference type="RefSeq" id="WP_137610920.1">
    <property type="nucleotide sequence ID" value="NZ_BJDF01000005.1"/>
</dbReference>
<proteinExistence type="inferred from homology"/>
<evidence type="ECO:0000256" key="3">
    <source>
        <dbReference type="ARBA" id="ARBA00012758"/>
    </source>
</evidence>
<feature type="domain" description="Glycosyl hydrolase family 32 C-terminal" evidence="11">
    <location>
        <begin position="353"/>
        <end position="489"/>
    </location>
</feature>
<evidence type="ECO:0000313" key="13">
    <source>
        <dbReference type="Proteomes" id="UP001596288"/>
    </source>
</evidence>
<name>A0ABW1RIL4_9LACO</name>
<keyword evidence="5 8" id="KW-0378">Hydrolase</keyword>
<dbReference type="InterPro" id="IPR013148">
    <property type="entry name" value="Glyco_hydro_32_N"/>
</dbReference>
<organism evidence="12 13">
    <name type="scientific">Companilactobacillus huachuanensis</name>
    <dbReference type="NCBI Taxonomy" id="2559914"/>
    <lineage>
        <taxon>Bacteria</taxon>
        <taxon>Bacillati</taxon>
        <taxon>Bacillota</taxon>
        <taxon>Bacilli</taxon>
        <taxon>Lactobacillales</taxon>
        <taxon>Lactobacillaceae</taxon>
        <taxon>Companilactobacillus</taxon>
    </lineage>
</organism>
<dbReference type="SMART" id="SM00640">
    <property type="entry name" value="Glyco_32"/>
    <property type="match status" value="1"/>
</dbReference>
<evidence type="ECO:0000256" key="7">
    <source>
        <dbReference type="ARBA" id="ARBA00033367"/>
    </source>
</evidence>
<protein>
    <recommendedName>
        <fullName evidence="4 8">Sucrose-6-phosphate hydrolase</fullName>
        <ecNumber evidence="3 8">3.2.1.26</ecNumber>
    </recommendedName>
    <alternativeName>
        <fullName evidence="7 9">Invertase</fullName>
    </alternativeName>
</protein>
<dbReference type="PANTHER" id="PTHR43101:SF1">
    <property type="entry name" value="BETA-FRUCTOSIDASE"/>
    <property type="match status" value="1"/>
</dbReference>
<dbReference type="Gene3D" id="2.60.120.560">
    <property type="entry name" value="Exo-inulinase, domain 1"/>
    <property type="match status" value="1"/>
</dbReference>
<accession>A0ABW1RIL4</accession>
<evidence type="ECO:0000259" key="10">
    <source>
        <dbReference type="Pfam" id="PF00251"/>
    </source>
</evidence>
<evidence type="ECO:0000313" key="12">
    <source>
        <dbReference type="EMBL" id="MFC6175899.1"/>
    </source>
</evidence>
<comment type="similarity">
    <text evidence="2 8">Belongs to the glycosyl hydrolase 32 family.</text>
</comment>
<dbReference type="InterPro" id="IPR023296">
    <property type="entry name" value="Glyco_hydro_beta-prop_sf"/>
</dbReference>
<evidence type="ECO:0000256" key="6">
    <source>
        <dbReference type="ARBA" id="ARBA00023295"/>
    </source>
</evidence>
<comment type="pathway">
    <text evidence="1 9">Glycan biosynthesis; sucrose metabolism.</text>
</comment>